<dbReference type="AlphaFoldDB" id="A0A4R5KG43"/>
<proteinExistence type="predicted"/>
<gene>
    <name evidence="2" type="ORF">E1757_23465</name>
</gene>
<sequence>MNEVNPDKTVRAWLYAGPFDKDVSDLYDDNYKVPVQPYLPLLAEAEEQAGRLTPREGDELSLFGETCLWKLLRTDPSEYKMTWARFGVHARLLVTYAYTRLDAPEEGVYACRLWLAGSARIYVNGHKIFDHTKVGRVTGEFTVELPLAAGSNDVLIVLGNVHLHCMNSFSFELEYGAVPVRPSLPLLLSGKARRGLEDDFRQFYLSSGTVSGSEPVLLEWEEELRSGGLFSLILYKSVRGMPKEEVYRHQARLAGADLSLELVQADRLPESGEYLLTVDYEGEQGERIGGISLSFKKIDWLDTLPETGYSGRKRFMLERLAETGYETRSVIHRELAKMEAGLWDAVDPVAIDASLQYINDRYDCADFALHGLLRMYAKHADGGHIPPELKERMKACILGFKYWVDEPGRSMMFTRSENHEILFYSAEYIAGLMFPGEHFPNSGQNGLFHALKGQLKSERWIKEKGTYGYMEWHSNTYYEEDMLALLNLHDFGEENGYLRILARQLLDLTVAIMASHSYKGVMATTHGRSYEDSIIHPELESMSHLNWLLFGQPKRLAKKLSIGCVALAGSGYSPNPEWERVASSEEELFTLTRMGLFPDRGMDGVNCATYRTKDYMLSGMVGSKKGQHGGQVHAGQALLDGTVPVFVTCFDNKSEMTRPSYWGGQYLNPKTIAHKNVLAYIYRLGKGPGYTHCYFPFDRFDETAELGGWLFGRKNEAYIAVYSQRPYTKTTSGKYKNCELLCMEKDNIWLFETGSLTQSGPFSQFVKSVTDAKLSAEDEGLLYVSSSLGPVVLDYDKTCSVGGQPVPERDDGYPLISNRYAHGEYGTGITKLQLESGVKILNFLI</sequence>
<name>A0A4R5KG43_9BACL</name>
<dbReference type="PROSITE" id="PS50835">
    <property type="entry name" value="IG_LIKE"/>
    <property type="match status" value="1"/>
</dbReference>
<accession>A0A4R5KG43</accession>
<dbReference type="Proteomes" id="UP000295636">
    <property type="component" value="Unassembled WGS sequence"/>
</dbReference>
<reference evidence="2 3" key="1">
    <citation type="submission" date="2019-03" db="EMBL/GenBank/DDBJ databases">
        <title>This is whole genome sequence of Paenibacillus sp MS74 strain.</title>
        <authorList>
            <person name="Trinh H.N."/>
        </authorList>
    </citation>
    <scope>NUCLEOTIDE SEQUENCE [LARGE SCALE GENOMIC DNA]</scope>
    <source>
        <strain evidence="2 3">MS74</strain>
    </source>
</reference>
<evidence type="ECO:0000313" key="3">
    <source>
        <dbReference type="Proteomes" id="UP000295636"/>
    </source>
</evidence>
<evidence type="ECO:0000313" key="2">
    <source>
        <dbReference type="EMBL" id="TDF94379.1"/>
    </source>
</evidence>
<dbReference type="InterPro" id="IPR007110">
    <property type="entry name" value="Ig-like_dom"/>
</dbReference>
<keyword evidence="3" id="KW-1185">Reference proteome</keyword>
<feature type="domain" description="Ig-like" evidence="1">
    <location>
        <begin position="40"/>
        <end position="113"/>
    </location>
</feature>
<dbReference type="EMBL" id="SMRT01000013">
    <property type="protein sequence ID" value="TDF94379.1"/>
    <property type="molecule type" value="Genomic_DNA"/>
</dbReference>
<protein>
    <recommendedName>
        <fullName evidence="1">Ig-like domain-containing protein</fullName>
    </recommendedName>
</protein>
<dbReference type="OrthoDB" id="1029638at2"/>
<organism evidence="2 3">
    <name type="scientific">Paenibacillus piri</name>
    <dbReference type="NCBI Taxonomy" id="2547395"/>
    <lineage>
        <taxon>Bacteria</taxon>
        <taxon>Bacillati</taxon>
        <taxon>Bacillota</taxon>
        <taxon>Bacilli</taxon>
        <taxon>Bacillales</taxon>
        <taxon>Paenibacillaceae</taxon>
        <taxon>Paenibacillus</taxon>
    </lineage>
</organism>
<evidence type="ECO:0000259" key="1">
    <source>
        <dbReference type="PROSITE" id="PS50835"/>
    </source>
</evidence>
<dbReference type="RefSeq" id="WP_133232696.1">
    <property type="nucleotide sequence ID" value="NZ_SMRT01000013.1"/>
</dbReference>
<comment type="caution">
    <text evidence="2">The sequence shown here is derived from an EMBL/GenBank/DDBJ whole genome shotgun (WGS) entry which is preliminary data.</text>
</comment>